<accession>A0AAX0WMU7</accession>
<name>A0AAX0WMU7_9BACT</name>
<evidence type="ECO:0000313" key="2">
    <source>
        <dbReference type="Proteomes" id="UP000236075"/>
    </source>
</evidence>
<organism evidence="1 2">
    <name type="scientific">Akkermansia muciniphila</name>
    <dbReference type="NCBI Taxonomy" id="239935"/>
    <lineage>
        <taxon>Bacteria</taxon>
        <taxon>Pseudomonadati</taxon>
        <taxon>Verrucomicrobiota</taxon>
        <taxon>Verrucomicrobiia</taxon>
        <taxon>Verrucomicrobiales</taxon>
        <taxon>Akkermansiaceae</taxon>
        <taxon>Akkermansia</taxon>
    </lineage>
</organism>
<evidence type="ECO:0000313" key="1">
    <source>
        <dbReference type="EMBL" id="PND04059.1"/>
    </source>
</evidence>
<protein>
    <submittedName>
        <fullName evidence="1">Uncharacterized protein</fullName>
    </submittedName>
</protein>
<sequence>MESGLFPACRTGRKEEKERSRCRACAGTLACIPAGKRGKCQGMEQAAAENRPASCTNNHK</sequence>
<dbReference type="AlphaFoldDB" id="A0AAX0WMU7"/>
<comment type="caution">
    <text evidence="1">The sequence shown here is derived from an EMBL/GenBank/DDBJ whole genome shotgun (WGS) entry which is preliminary data.</text>
</comment>
<dbReference type="Proteomes" id="UP000236075">
    <property type="component" value="Unassembled WGS sequence"/>
</dbReference>
<dbReference type="EMBL" id="PJLB01000005">
    <property type="protein sequence ID" value="PND04059.1"/>
    <property type="molecule type" value="Genomic_DNA"/>
</dbReference>
<reference evidence="1 2" key="1">
    <citation type="journal article" date="2017" name="BMC Genomics">
        <title>Genome sequencing of 39 Akkermansia muciniphila isolates reveals its population structure, genomic and functional diverisity, and global distribution in mammalian gut microbiotas.</title>
        <authorList>
            <person name="Guo X."/>
            <person name="Li S."/>
            <person name="Zhang J."/>
            <person name="Wu F."/>
            <person name="Li X."/>
            <person name="Wu D."/>
            <person name="Zhang M."/>
            <person name="Ou Z."/>
            <person name="Jie Z."/>
            <person name="Yan Q."/>
            <person name="Li P."/>
            <person name="Yi J."/>
            <person name="Peng Y."/>
        </authorList>
    </citation>
    <scope>NUCLEOTIDE SEQUENCE [LARGE SCALE GENOMIC DNA]</scope>
    <source>
        <strain evidence="1 2">GP28</strain>
    </source>
</reference>
<gene>
    <name evidence="1" type="ORF">CXT95_04620</name>
</gene>
<proteinExistence type="predicted"/>